<dbReference type="InterPro" id="IPR016040">
    <property type="entry name" value="NAD(P)-bd_dom"/>
</dbReference>
<sequence length="218" mass="24344">MKRILVYGATGRTGGLVVAYALQQGYAVTALVRNPAKISLASPHLTVVRGQPTNLADIRRAMQGCDFVISTLSALSEAESFSLKKITPPHTLETSMGYTIQAMRELGLQRIVTLSSIGVGDSWPYAPWYMRLMIRLTNFTLVFADHDRQETLLRQSGLEWVIARPVALNNREQIGQLIVRYQQTPSPFAISRQQLARFMVECLQGDDFLHKAPLLAEK</sequence>
<organism evidence="2 3">
    <name type="scientific">Hymenobacter mucosus</name>
    <dbReference type="NCBI Taxonomy" id="1411120"/>
    <lineage>
        <taxon>Bacteria</taxon>
        <taxon>Pseudomonadati</taxon>
        <taxon>Bacteroidota</taxon>
        <taxon>Cytophagia</taxon>
        <taxon>Cytophagales</taxon>
        <taxon>Hymenobacteraceae</taxon>
        <taxon>Hymenobacter</taxon>
    </lineage>
</organism>
<dbReference type="SUPFAM" id="SSF51735">
    <property type="entry name" value="NAD(P)-binding Rossmann-fold domains"/>
    <property type="match status" value="1"/>
</dbReference>
<keyword evidence="3" id="KW-1185">Reference proteome</keyword>
<name>A0A238WXE7_9BACT</name>
<dbReference type="InterPro" id="IPR036291">
    <property type="entry name" value="NAD(P)-bd_dom_sf"/>
</dbReference>
<evidence type="ECO:0000259" key="1">
    <source>
        <dbReference type="Pfam" id="PF13460"/>
    </source>
</evidence>
<dbReference type="Gene3D" id="3.40.50.720">
    <property type="entry name" value="NAD(P)-binding Rossmann-like Domain"/>
    <property type="match status" value="1"/>
</dbReference>
<dbReference type="EMBL" id="FZNS01000003">
    <property type="protein sequence ID" value="SNR51021.1"/>
    <property type="molecule type" value="Genomic_DNA"/>
</dbReference>
<protein>
    <submittedName>
        <fullName evidence="2">NAD(P)H-binding</fullName>
    </submittedName>
</protein>
<dbReference type="Pfam" id="PF13460">
    <property type="entry name" value="NAD_binding_10"/>
    <property type="match status" value="1"/>
</dbReference>
<feature type="domain" description="NAD(P)-binding" evidence="1">
    <location>
        <begin position="8"/>
        <end position="204"/>
    </location>
</feature>
<dbReference type="Proteomes" id="UP000198310">
    <property type="component" value="Unassembled WGS sequence"/>
</dbReference>
<reference evidence="3" key="1">
    <citation type="submission" date="2017-06" db="EMBL/GenBank/DDBJ databases">
        <authorList>
            <person name="Varghese N."/>
            <person name="Submissions S."/>
        </authorList>
    </citation>
    <scope>NUCLEOTIDE SEQUENCE [LARGE SCALE GENOMIC DNA]</scope>
    <source>
        <strain evidence="3">DSM 28041</strain>
    </source>
</reference>
<accession>A0A238WXE7</accession>
<dbReference type="PANTHER" id="PTHR15020">
    <property type="entry name" value="FLAVIN REDUCTASE-RELATED"/>
    <property type="match status" value="1"/>
</dbReference>
<dbReference type="AlphaFoldDB" id="A0A238WXE7"/>
<gene>
    <name evidence="2" type="ORF">SAMN06269173_103213</name>
</gene>
<dbReference type="RefSeq" id="WP_089332269.1">
    <property type="nucleotide sequence ID" value="NZ_FZNS01000003.1"/>
</dbReference>
<proteinExistence type="predicted"/>
<evidence type="ECO:0000313" key="3">
    <source>
        <dbReference type="Proteomes" id="UP000198310"/>
    </source>
</evidence>
<evidence type="ECO:0000313" key="2">
    <source>
        <dbReference type="EMBL" id="SNR51021.1"/>
    </source>
</evidence>
<dbReference type="PANTHER" id="PTHR15020:SF50">
    <property type="entry name" value="UPF0659 PROTEIN YMR090W"/>
    <property type="match status" value="1"/>
</dbReference>